<dbReference type="PANTHER" id="PTHR24126">
    <property type="entry name" value="ANKYRIN REPEAT, PH AND SEC7 DOMAIN CONTAINING PROTEIN SECG-RELATED"/>
    <property type="match status" value="1"/>
</dbReference>
<evidence type="ECO:0000256" key="5">
    <source>
        <dbReference type="SAM" id="MobiDB-lite"/>
    </source>
</evidence>
<feature type="compositionally biased region" description="Low complexity" evidence="5">
    <location>
        <begin position="657"/>
        <end position="673"/>
    </location>
</feature>
<dbReference type="SUPFAM" id="SSF49562">
    <property type="entry name" value="C2 domain (Calcium/lipid-binding domain, CaLB)"/>
    <property type="match status" value="1"/>
</dbReference>
<evidence type="ECO:0000256" key="3">
    <source>
        <dbReference type="PROSITE-ProRule" id="PRU00023"/>
    </source>
</evidence>
<evidence type="ECO:0000259" key="7">
    <source>
        <dbReference type="SMART" id="SM00504"/>
    </source>
</evidence>
<reference evidence="9" key="2">
    <citation type="submission" date="2024-04" db="EMBL/GenBank/DDBJ databases">
        <authorList>
            <person name="Chen Y."/>
            <person name="Shah S."/>
            <person name="Dougan E. K."/>
            <person name="Thang M."/>
            <person name="Chan C."/>
        </authorList>
    </citation>
    <scope>NUCLEOTIDE SEQUENCE [LARGE SCALE GENOMIC DNA]</scope>
</reference>
<dbReference type="Pfam" id="PF15227">
    <property type="entry name" value="zf-C3HC4_4"/>
    <property type="match status" value="1"/>
</dbReference>
<feature type="coiled-coil region" evidence="4">
    <location>
        <begin position="326"/>
        <end position="414"/>
    </location>
</feature>
<dbReference type="GO" id="GO:0016567">
    <property type="term" value="P:protein ubiquitination"/>
    <property type="evidence" value="ECO:0007669"/>
    <property type="project" value="InterPro"/>
</dbReference>
<dbReference type="PANTHER" id="PTHR24126:SF14">
    <property type="entry name" value="ANK_REP_REGION DOMAIN-CONTAINING PROTEIN"/>
    <property type="match status" value="1"/>
</dbReference>
<keyword evidence="11" id="KW-1185">Reference proteome</keyword>
<dbReference type="SUPFAM" id="SSF48403">
    <property type="entry name" value="Ankyrin repeat"/>
    <property type="match status" value="1"/>
</dbReference>
<feature type="domain" description="C2" evidence="6">
    <location>
        <begin position="508"/>
        <end position="602"/>
    </location>
</feature>
<evidence type="ECO:0000256" key="4">
    <source>
        <dbReference type="SAM" id="Coils"/>
    </source>
</evidence>
<evidence type="ECO:0000259" key="6">
    <source>
        <dbReference type="SMART" id="SM00239"/>
    </source>
</evidence>
<dbReference type="SUPFAM" id="SSF57850">
    <property type="entry name" value="RING/U-box"/>
    <property type="match status" value="1"/>
</dbReference>
<dbReference type="CDD" id="cd00030">
    <property type="entry name" value="C2"/>
    <property type="match status" value="1"/>
</dbReference>
<keyword evidence="1" id="KW-0677">Repeat</keyword>
<dbReference type="InterPro" id="IPR003613">
    <property type="entry name" value="Ubox_domain"/>
</dbReference>
<sequence length="824" mass="89406">MQVDAQLLPAPVVVVTKLKPAEMLAPLSQASEPSELPPPLPNVSGLVCPLCHEMLEDPVMAVDGHTYCRRCIQDWFQQTEAGSKPKSPVTGQPLLSLLLFPNLALGKALISIRTNMQPAWLQAEKERQALRAELDLKTRELIQAKAQSSGKDYSKDLTEAELNVAQLTAKLQIADEETRAGRGEVERLNKELGGLREKLERTQAQISGERSAMQQIDELDSLLRFSKAEVMRLQTELESVKKQETELRRGKYRYEIDMAKVTQENQKNQEELVRLRFQTQSQEGIPSSVVLAETLDTAKKDLEAKDTVIRELQLAGTRAGAQLVDLMEKQRQSEILLRRVPELEAENHALRQELNGKVAELSALKETLLQTEEKLRLREAAPELTAAELLASEAERLEEELAFAHDQLANWQVEFKKREDLLRGIPLVFADFLAQINAPDPALSSSNLRPEDAPRFVIAALQRLQLTMAKREAELKFAHEKIAELSQYAGSQGMSGSFIAKMAMLMYLLEVSVLSGSGLRDAKWKPSSNGAGLSCTVEIPGKEDKLVTKSIHTTKDPVWNHTGELQMSHSDSLCFTVQGEHKIGQAVLPASRAVVAGFEGDLKLNATETGLENAMIKVKIVVKMSFMAGENPRTGGSNGPAAKPSEHSKHPGKAQPSSTSNSGTDSDSSSSGSSAGGPKALLNAAKAGDLAQVSSLVKGAQAKDLTAALHAACSEGHRKLVAPLCKGKADVNGLDNSGLTPLHVAAFRGDDAVVQALCQLGANVKAVDEEGWTPLYVVAAFGGQEDVFKTLLAAKSDANFTTPSGTTISMAAKQKGFTQLLNLL</sequence>
<evidence type="ECO:0000256" key="1">
    <source>
        <dbReference type="ARBA" id="ARBA00022737"/>
    </source>
</evidence>
<dbReference type="InterPro" id="IPR036770">
    <property type="entry name" value="Ankyrin_rpt-contain_sf"/>
</dbReference>
<organism evidence="8">
    <name type="scientific">Cladocopium goreaui</name>
    <dbReference type="NCBI Taxonomy" id="2562237"/>
    <lineage>
        <taxon>Eukaryota</taxon>
        <taxon>Sar</taxon>
        <taxon>Alveolata</taxon>
        <taxon>Dinophyceae</taxon>
        <taxon>Suessiales</taxon>
        <taxon>Symbiodiniaceae</taxon>
        <taxon>Cladocopium</taxon>
    </lineage>
</organism>
<dbReference type="EMBL" id="CAMXCT020001779">
    <property type="protein sequence ID" value="CAL1146334.1"/>
    <property type="molecule type" value="Genomic_DNA"/>
</dbReference>
<dbReference type="PROSITE" id="PS50297">
    <property type="entry name" value="ANK_REP_REGION"/>
    <property type="match status" value="1"/>
</dbReference>
<gene>
    <name evidence="8" type="ORF">C1SCF055_LOCUS19750</name>
</gene>
<protein>
    <submittedName>
        <fullName evidence="10">Ankyrin-3 (ANK-3) (Ankyrin-G)</fullName>
    </submittedName>
</protein>
<dbReference type="SMART" id="SM00248">
    <property type="entry name" value="ANK"/>
    <property type="match status" value="3"/>
</dbReference>
<evidence type="ECO:0000313" key="10">
    <source>
        <dbReference type="EMBL" id="CAL4780271.1"/>
    </source>
</evidence>
<dbReference type="AlphaFoldDB" id="A0A9P1FX75"/>
<dbReference type="InterPro" id="IPR002110">
    <property type="entry name" value="Ankyrin_rpt"/>
</dbReference>
<feature type="repeat" description="ANK" evidence="3">
    <location>
        <begin position="737"/>
        <end position="769"/>
    </location>
</feature>
<dbReference type="OrthoDB" id="20727at2759"/>
<comment type="caution">
    <text evidence="8">The sequence shown here is derived from an EMBL/GenBank/DDBJ whole genome shotgun (WGS) entry which is preliminary data.</text>
</comment>
<dbReference type="Gene3D" id="2.60.40.150">
    <property type="entry name" value="C2 domain"/>
    <property type="match status" value="1"/>
</dbReference>
<dbReference type="SMART" id="SM00504">
    <property type="entry name" value="Ubox"/>
    <property type="match status" value="1"/>
</dbReference>
<dbReference type="Gene3D" id="3.30.40.10">
    <property type="entry name" value="Zinc/RING finger domain, C3HC4 (zinc finger)"/>
    <property type="match status" value="1"/>
</dbReference>
<keyword evidence="4" id="KW-0175">Coiled coil</keyword>
<dbReference type="PROSITE" id="PS50088">
    <property type="entry name" value="ANK_REPEAT"/>
    <property type="match status" value="2"/>
</dbReference>
<proteinExistence type="predicted"/>
<dbReference type="Pfam" id="PF12796">
    <property type="entry name" value="Ank_2"/>
    <property type="match status" value="1"/>
</dbReference>
<dbReference type="Pfam" id="PF00168">
    <property type="entry name" value="C2"/>
    <property type="match status" value="1"/>
</dbReference>
<dbReference type="InterPro" id="IPR035892">
    <property type="entry name" value="C2_domain_sf"/>
</dbReference>
<feature type="domain" description="U-box" evidence="7">
    <location>
        <begin position="45"/>
        <end position="112"/>
    </location>
</feature>
<dbReference type="Pfam" id="PF00023">
    <property type="entry name" value="Ank"/>
    <property type="match status" value="1"/>
</dbReference>
<dbReference type="EMBL" id="CAMXCT030001779">
    <property type="protein sequence ID" value="CAL4780271.1"/>
    <property type="molecule type" value="Genomic_DNA"/>
</dbReference>
<evidence type="ECO:0000256" key="2">
    <source>
        <dbReference type="ARBA" id="ARBA00023043"/>
    </source>
</evidence>
<dbReference type="InterPro" id="IPR013083">
    <property type="entry name" value="Znf_RING/FYVE/PHD"/>
</dbReference>
<accession>A0A9P1FX75</accession>
<feature type="coiled-coil region" evidence="4">
    <location>
        <begin position="127"/>
        <end position="278"/>
    </location>
</feature>
<keyword evidence="2 3" id="KW-0040">ANK repeat</keyword>
<name>A0A9P1FX75_9DINO</name>
<dbReference type="SMART" id="SM00239">
    <property type="entry name" value="C2"/>
    <property type="match status" value="1"/>
</dbReference>
<feature type="region of interest" description="Disordered" evidence="5">
    <location>
        <begin position="631"/>
        <end position="679"/>
    </location>
</feature>
<evidence type="ECO:0000313" key="8">
    <source>
        <dbReference type="EMBL" id="CAI3992959.1"/>
    </source>
</evidence>
<evidence type="ECO:0000313" key="9">
    <source>
        <dbReference type="EMBL" id="CAL1146334.1"/>
    </source>
</evidence>
<dbReference type="InterPro" id="IPR000008">
    <property type="entry name" value="C2_dom"/>
</dbReference>
<dbReference type="GO" id="GO:0004842">
    <property type="term" value="F:ubiquitin-protein transferase activity"/>
    <property type="evidence" value="ECO:0007669"/>
    <property type="project" value="InterPro"/>
</dbReference>
<evidence type="ECO:0000313" key="11">
    <source>
        <dbReference type="Proteomes" id="UP001152797"/>
    </source>
</evidence>
<dbReference type="Gene3D" id="1.25.40.20">
    <property type="entry name" value="Ankyrin repeat-containing domain"/>
    <property type="match status" value="1"/>
</dbReference>
<feature type="repeat" description="ANK" evidence="3">
    <location>
        <begin position="770"/>
        <end position="803"/>
    </location>
</feature>
<dbReference type="EMBL" id="CAMXCT010001779">
    <property type="protein sequence ID" value="CAI3992959.1"/>
    <property type="molecule type" value="Genomic_DNA"/>
</dbReference>
<reference evidence="8" key="1">
    <citation type="submission" date="2022-10" db="EMBL/GenBank/DDBJ databases">
        <authorList>
            <person name="Chen Y."/>
            <person name="Dougan E. K."/>
            <person name="Chan C."/>
            <person name="Rhodes N."/>
            <person name="Thang M."/>
        </authorList>
    </citation>
    <scope>NUCLEOTIDE SEQUENCE</scope>
</reference>
<dbReference type="Proteomes" id="UP001152797">
    <property type="component" value="Unassembled WGS sequence"/>
</dbReference>